<gene>
    <name evidence="3" type="ORF">MGAL_10B045737</name>
</gene>
<dbReference type="Proteomes" id="UP000596742">
    <property type="component" value="Unassembled WGS sequence"/>
</dbReference>
<keyword evidence="2" id="KW-0812">Transmembrane</keyword>
<name>A0A8B6D7A2_MYTGA</name>
<feature type="region of interest" description="Disordered" evidence="1">
    <location>
        <begin position="632"/>
        <end position="653"/>
    </location>
</feature>
<feature type="region of interest" description="Disordered" evidence="1">
    <location>
        <begin position="1"/>
        <end position="30"/>
    </location>
</feature>
<evidence type="ECO:0000313" key="4">
    <source>
        <dbReference type="Proteomes" id="UP000596742"/>
    </source>
</evidence>
<proteinExistence type="predicted"/>
<feature type="region of interest" description="Disordered" evidence="1">
    <location>
        <begin position="726"/>
        <end position="756"/>
    </location>
</feature>
<dbReference type="PANTHER" id="PTHR33845">
    <property type="entry name" value="C2H2-TYPE DOMAIN-CONTAINING PROTEIN"/>
    <property type="match status" value="1"/>
</dbReference>
<comment type="caution">
    <text evidence="3">The sequence shown here is derived from an EMBL/GenBank/DDBJ whole genome shotgun (WGS) entry which is preliminary data.</text>
</comment>
<dbReference type="AlphaFoldDB" id="A0A8B6D7A2"/>
<protein>
    <submittedName>
        <fullName evidence="3">Uncharacterized protein</fullName>
    </submittedName>
</protein>
<dbReference type="PANTHER" id="PTHR33845:SF1">
    <property type="entry name" value="C2H2-TYPE DOMAIN-CONTAINING PROTEIN"/>
    <property type="match status" value="1"/>
</dbReference>
<keyword evidence="2" id="KW-1133">Transmembrane helix</keyword>
<sequence length="910" mass="104748">MVPRVISTHPDVDHSEKAGSGRAANSGKRKSSKYLAERDIVVIQKKLGIILPVGTHSLSKLNDFLKTKGIQPLVLPQHAWGTYSQKTKKSFVNKLFSCFTAVTETMFPNESDEILQEILKASEVIDKETDVNSDAELCQALVESYKVTDSWQVRRQILSVICQKLSFKNTCELIDGLTEYRYYTAKKHASVQGCALPPAQGNKSRQRMDPAKLDNFLDFITSSHIIKDLPFGERKLKLADGRSVDTPNVIRCMAPAAIIDQFKLYCSENEVTPLGDSTMFKILSECAATVRKSLEGLDYYIAEGVRAFQDIQKFLEELRRTGDLSVEVFKRHMDVLLECKRYLKTDYKVHISSQSTVPDHCKVFALSDNKDQSFKSKCLHEHDSVCQNCEQVTEFLSSVTRLVEEETIEDQDIYRYKVNQAVTNINSWKQHIVRSRNQDGAKSKLLENMLTSEVFLVFDWAMKYLPRRYREDQSNWFAKRGINWHISIVFHKTENDLESLGFVHIFQNQISQDSRTTSAVILDTIRSVKEKYPQMDGLHLWSDNAGCYKSTETISALFHSGQITSYNFCEAQDGKGACDRTAATLKSGIRRYLNQGHDVVTASQMKKVFSQAREDSREQRQRYVERLADIRQQRQEAPAMKREKKEAMEQRDREKKEELTWKLQEVGGLWKRPSEIDTRLRSLESGQRVKALQTQLTFRRYVLVLLTQYFSAGGEGEVPETCRRRKAEAPTKRQKTQGGTRCSRAVPNTPAPDKPEELIGKRVQYLKEEFDGSSRWYYGIVTGLEVRRGKYMYSLVYDVETDFYLPLDDTEKDELRIVPLDPAFLVGRRVDHRFRREADGRSFGTQGLSPGMMQIQGFRLLRTMRMLMLMTTAMFLSSLLKRITRWRCEDFIVGNLFFSKINGGFLFFQH</sequence>
<evidence type="ECO:0000313" key="3">
    <source>
        <dbReference type="EMBL" id="VDI15682.1"/>
    </source>
</evidence>
<accession>A0A8B6D7A2</accession>
<dbReference type="EMBL" id="UYJE01003001">
    <property type="protein sequence ID" value="VDI15682.1"/>
    <property type="molecule type" value="Genomic_DNA"/>
</dbReference>
<keyword evidence="4" id="KW-1185">Reference proteome</keyword>
<dbReference type="OrthoDB" id="6095057at2759"/>
<reference evidence="3" key="1">
    <citation type="submission" date="2018-11" db="EMBL/GenBank/DDBJ databases">
        <authorList>
            <person name="Alioto T."/>
            <person name="Alioto T."/>
        </authorList>
    </citation>
    <scope>NUCLEOTIDE SEQUENCE</scope>
</reference>
<keyword evidence="2" id="KW-0472">Membrane</keyword>
<organism evidence="3 4">
    <name type="scientific">Mytilus galloprovincialis</name>
    <name type="common">Mediterranean mussel</name>
    <dbReference type="NCBI Taxonomy" id="29158"/>
    <lineage>
        <taxon>Eukaryota</taxon>
        <taxon>Metazoa</taxon>
        <taxon>Spiralia</taxon>
        <taxon>Lophotrochozoa</taxon>
        <taxon>Mollusca</taxon>
        <taxon>Bivalvia</taxon>
        <taxon>Autobranchia</taxon>
        <taxon>Pteriomorphia</taxon>
        <taxon>Mytilida</taxon>
        <taxon>Mytiloidea</taxon>
        <taxon>Mytilidae</taxon>
        <taxon>Mytilinae</taxon>
        <taxon>Mytilus</taxon>
    </lineage>
</organism>
<feature type="compositionally biased region" description="Basic and acidic residues" evidence="1">
    <location>
        <begin position="10"/>
        <end position="19"/>
    </location>
</feature>
<evidence type="ECO:0000256" key="2">
    <source>
        <dbReference type="SAM" id="Phobius"/>
    </source>
</evidence>
<evidence type="ECO:0000256" key="1">
    <source>
        <dbReference type="SAM" id="MobiDB-lite"/>
    </source>
</evidence>
<feature type="transmembrane region" description="Helical" evidence="2">
    <location>
        <begin position="860"/>
        <end position="880"/>
    </location>
</feature>